<evidence type="ECO:0000256" key="6">
    <source>
        <dbReference type="ARBA" id="ARBA00030436"/>
    </source>
</evidence>
<comment type="catalytic activity">
    <reaction evidence="10">
        <text>GTP + H2O = GDP + phosphate + H(+)</text>
        <dbReference type="Rhea" id="RHEA:19669"/>
        <dbReference type="ChEBI" id="CHEBI:15377"/>
        <dbReference type="ChEBI" id="CHEBI:15378"/>
        <dbReference type="ChEBI" id="CHEBI:37565"/>
        <dbReference type="ChEBI" id="CHEBI:43474"/>
        <dbReference type="ChEBI" id="CHEBI:58189"/>
    </reaction>
</comment>
<dbReference type="GO" id="GO:0005524">
    <property type="term" value="F:ATP binding"/>
    <property type="evidence" value="ECO:0007669"/>
    <property type="project" value="InterPro"/>
</dbReference>
<evidence type="ECO:0000256" key="2">
    <source>
        <dbReference type="ARBA" id="ARBA00022691"/>
    </source>
</evidence>
<comment type="catalytic activity">
    <reaction evidence="5">
        <text>a 5'-end (5'-triphosphoguanosine)-(2'-O-methyladenylyl)-adenylyl-cytidylyl-adenosine in mRNA + S-adenosyl-L-methionine = a 5'-end (N(7)-methyl 5'-triphosphoguanosine)-(2'-O-methyladenylyl)-adenylyl-cytidylyl-adenosine in mRNA + S-adenosyl-L-homocysteine</text>
        <dbReference type="Rhea" id="RHEA:65440"/>
        <dbReference type="Rhea" id="RHEA-COMP:16798"/>
        <dbReference type="Rhea" id="RHEA-COMP:16801"/>
        <dbReference type="ChEBI" id="CHEBI:57856"/>
        <dbReference type="ChEBI" id="CHEBI:59789"/>
        <dbReference type="ChEBI" id="CHEBI:156482"/>
        <dbReference type="ChEBI" id="CHEBI:156483"/>
    </reaction>
</comment>
<evidence type="ECO:0000256" key="3">
    <source>
        <dbReference type="ARBA" id="ARBA00023268"/>
    </source>
</evidence>
<protein>
    <recommendedName>
        <fullName evidence="1">RNA-directed RNA polymerase</fullName>
        <ecNumber evidence="1">2.7.7.48</ecNumber>
    </recommendedName>
    <alternativeName>
        <fullName evidence="7">Replicase</fullName>
    </alternativeName>
    <alternativeName>
        <fullName evidence="6">Transcriptase</fullName>
    </alternativeName>
</protein>
<dbReference type="EMBL" id="KM817639">
    <property type="protein sequence ID" value="AJG39136.1"/>
    <property type="molecule type" value="Viral_cRNA"/>
</dbReference>
<keyword evidence="2" id="KW-0949">S-adenosyl-L-methionine</keyword>
<dbReference type="InterPro" id="IPR014023">
    <property type="entry name" value="Mononeg_RNA_pol_cat"/>
</dbReference>
<feature type="domain" description="RdRp catalytic" evidence="11">
    <location>
        <begin position="621"/>
        <end position="798"/>
    </location>
</feature>
<organism evidence="12">
    <name type="scientific">Shuangao Insect Virus 6</name>
    <dbReference type="NCBI Taxonomy" id="1608080"/>
    <lineage>
        <taxon>Viruses</taxon>
        <taxon>Riboviria</taxon>
    </lineage>
</organism>
<keyword evidence="12" id="KW-0696">RNA-directed RNA polymerase</keyword>
<dbReference type="InterPro" id="IPR026890">
    <property type="entry name" value="Mononeg_mRNAcap"/>
</dbReference>
<comment type="catalytic activity">
    <reaction evidence="4">
        <text>a 5'-end triphospho-adenylyl-adenylyl-cytidylyl-adenosine in mRNA + GDP + H(+) = a 5'-end (5'-triphosphoguanosine)-adenylyl-adenylyl-cytidylyl-adenosine in mRNA + diphosphate</text>
        <dbReference type="Rhea" id="RHEA:65436"/>
        <dbReference type="Rhea" id="RHEA-COMP:16797"/>
        <dbReference type="Rhea" id="RHEA-COMP:16799"/>
        <dbReference type="ChEBI" id="CHEBI:15378"/>
        <dbReference type="ChEBI" id="CHEBI:33019"/>
        <dbReference type="ChEBI" id="CHEBI:58189"/>
        <dbReference type="ChEBI" id="CHEBI:156484"/>
        <dbReference type="ChEBI" id="CHEBI:156503"/>
        <dbReference type="EC" id="2.7.7.88"/>
    </reaction>
</comment>
<evidence type="ECO:0000256" key="1">
    <source>
        <dbReference type="ARBA" id="ARBA00012494"/>
    </source>
</evidence>
<reference evidence="12" key="1">
    <citation type="submission" date="2014-09" db="EMBL/GenBank/DDBJ databases">
        <authorList>
            <person name="Li C.-X."/>
            <person name="Shi M."/>
            <person name="Tian J.-H."/>
            <person name="Lin X.-D."/>
            <person name="Kang Y.-J."/>
            <person name="Qin X.-C."/>
            <person name="Chen L.-J."/>
            <person name="Xu J."/>
            <person name="Holmes E.C."/>
        </authorList>
    </citation>
    <scope>NUCLEOTIDE SEQUENCE</scope>
    <source>
        <strain evidence="12">QSA10</strain>
    </source>
</reference>
<keyword evidence="12" id="KW-0808">Transferase</keyword>
<reference evidence="12" key="2">
    <citation type="journal article" date="2015" name="Elife">
        <title>Unprecedented genomic diversity of RNA viruses in arthropods reveals the ancestry of negative-sense RNA viruses.</title>
        <authorList>
            <person name="Li C.X."/>
            <person name="Shi M."/>
            <person name="Tian J.H."/>
            <person name="Lin X.D."/>
            <person name="Kang Y.J."/>
            <person name="Chen L.J."/>
            <person name="Qin X.C."/>
            <person name="Xu J."/>
            <person name="Holmes E.C."/>
            <person name="Zhang Y.Z."/>
        </authorList>
    </citation>
    <scope>NUCLEOTIDE SEQUENCE</scope>
    <source>
        <strain evidence="12">QSA10</strain>
    </source>
</reference>
<keyword evidence="3" id="KW-0511">Multifunctional enzyme</keyword>
<evidence type="ECO:0000256" key="7">
    <source>
        <dbReference type="ARBA" id="ARBA00031012"/>
    </source>
</evidence>
<name>A0A0B5KRI5_9VIRU</name>
<accession>A0A0B5KRI5</accession>
<feature type="non-terminal residue" evidence="12">
    <location>
        <position position="2085"/>
    </location>
</feature>
<evidence type="ECO:0000256" key="9">
    <source>
        <dbReference type="ARBA" id="ARBA00047370"/>
    </source>
</evidence>
<keyword evidence="12" id="KW-0548">Nucleotidyltransferase</keyword>
<dbReference type="InterPro" id="IPR016269">
    <property type="entry name" value="RNA-dir_pol_paramyxovirus"/>
</dbReference>
<comment type="catalytic activity">
    <reaction evidence="8">
        <text>a 5'-end (5'-triphosphoguanosine)-adenylyl-adenylyl-cytidylyl-adenosine in mRNA + S-adenosyl-L-methionine = a 5'-end (5'-triphosphoguanosine)-(2'-O-methyladenylyl)-adenylyl-cytidylyl-adenosine in mRNA + S-adenosyl-L-homocysteine + H(+)</text>
        <dbReference type="Rhea" id="RHEA:65380"/>
        <dbReference type="Rhea" id="RHEA-COMP:16797"/>
        <dbReference type="Rhea" id="RHEA-COMP:16801"/>
        <dbReference type="ChEBI" id="CHEBI:15378"/>
        <dbReference type="ChEBI" id="CHEBI:57856"/>
        <dbReference type="ChEBI" id="CHEBI:59789"/>
        <dbReference type="ChEBI" id="CHEBI:156482"/>
        <dbReference type="ChEBI" id="CHEBI:156484"/>
    </reaction>
</comment>
<dbReference type="Pfam" id="PF00946">
    <property type="entry name" value="Mononeg_RNA_pol"/>
    <property type="match status" value="1"/>
</dbReference>
<evidence type="ECO:0000259" key="11">
    <source>
        <dbReference type="PROSITE" id="PS50526"/>
    </source>
</evidence>
<evidence type="ECO:0000256" key="5">
    <source>
        <dbReference type="ARBA" id="ARBA00024499"/>
    </source>
</evidence>
<dbReference type="PROSITE" id="PS50526">
    <property type="entry name" value="RDRP_SSRNA_NEG_NONSEG"/>
    <property type="match status" value="1"/>
</dbReference>
<dbReference type="GO" id="GO:0003968">
    <property type="term" value="F:RNA-directed RNA polymerase activity"/>
    <property type="evidence" value="ECO:0007669"/>
    <property type="project" value="UniProtKB-KW"/>
</dbReference>
<gene>
    <name evidence="12" type="primary">L</name>
</gene>
<dbReference type="Pfam" id="PF14318">
    <property type="entry name" value="Mononeg_mRNAcap"/>
    <property type="match status" value="1"/>
</dbReference>
<evidence type="ECO:0000256" key="8">
    <source>
        <dbReference type="ARBA" id="ARBA00047332"/>
    </source>
</evidence>
<dbReference type="GO" id="GO:0004482">
    <property type="term" value="F:mRNA 5'-cap (guanine-N7-)-methyltransferase activity"/>
    <property type="evidence" value="ECO:0007669"/>
    <property type="project" value="InterPro"/>
</dbReference>
<evidence type="ECO:0000256" key="10">
    <source>
        <dbReference type="ARBA" id="ARBA00048548"/>
    </source>
</evidence>
<comment type="catalytic activity">
    <reaction evidence="9">
        <text>a 5'-end (5'-triphosphoguanosine)-adenylyl-adenylyl-cytidylyl-adenosine in mRNA + 2 S-adenosyl-L-methionine = a 5'-end (N(7)-methyl 5'-triphosphoguanosine)-(2'-O-methyladenylyl)-adenylyl-cytidylyl-adenosine in mRNA + 2 S-adenosyl-L-homocysteine + H(+)</text>
        <dbReference type="Rhea" id="RHEA:65376"/>
        <dbReference type="Rhea" id="RHEA-COMP:16797"/>
        <dbReference type="Rhea" id="RHEA-COMP:16798"/>
        <dbReference type="ChEBI" id="CHEBI:15378"/>
        <dbReference type="ChEBI" id="CHEBI:57856"/>
        <dbReference type="ChEBI" id="CHEBI:59789"/>
        <dbReference type="ChEBI" id="CHEBI:156483"/>
        <dbReference type="ChEBI" id="CHEBI:156484"/>
        <dbReference type="EC" id="2.1.1.375"/>
    </reaction>
</comment>
<proteinExistence type="predicted"/>
<dbReference type="EC" id="2.7.7.48" evidence="1"/>
<evidence type="ECO:0000313" key="12">
    <source>
        <dbReference type="EMBL" id="AJG39136.1"/>
    </source>
</evidence>
<evidence type="ECO:0000256" key="4">
    <source>
        <dbReference type="ARBA" id="ARBA00024494"/>
    </source>
</evidence>
<sequence>MSFLDNNPFSLFNHENQGGGRIHLKTTSSMPQQSHVTVALSTHELERMLNKDFDPKDPKNKLVLPSYENLRSGLLEFGVRDYSLDIQCLIPTIMSLMTYDGSVPELEDIVDRSLKITVEYNIDCVNSMGFQGGDDPMKVIKENVSVYNNFRSNKYYQMLRSQLIIEKILKMGVYLSGSKDMKILKSKSKYHRTKQYYIGGWIENNTSFTKYYENNKIPGFKFLVSSDWVFIHYSNKWYIGHRDHFTMLADIRTQRNNGLFYCIASEMLNNHNTLSVSEYFHQLSFIDRLLSAYGNSAYKIISDWEARCVATLLEDDDEYLDNWKLFKSGLLDDIKDLADKYGDPNLLESYNIHMKSLKDLKNVNPNKVAHVFGMCKLGGNPTVSPVDAFEKVKSISKKKRAALSQFIDDSLANLCELFAIRYKDKHGSWPPMDISKLETDSYLYDVIINNYTLSKDHRFYRYKDWNKITFQKVFNITDDIMISDLLSDKTLSAYKDEIIRTLEKQGSIGNVRDRSVIIRFLREQFKSVREFLDEIERDGFPLSARIIALRIKELELKMDGRCFGMTTFLVRTYIVITEAILKKHMLPYIPEITMTESYIELTKKIHSNTKSMREHVDGHSHLIMASMDFERWNSNMLGSDTAKVFSFLSNLFGYQHLFTRTAEMFVDTFYYLSSNGVGYTSDIFKCERPQIYPPTYKGQLGGIEGLRQTGWTIKTVGDILAALRGSQVDFNIMGQGDNQVLLFQYHKSMSKEMVKFEHEKNMKKLFSFLKFSGPPLKPKETWQSSILFIYGKRIIYHGTELDQGPKRIYKCYEISTEGLPTMESALSSLVANCMAAVQASTNCLQPLFLYGYRAAEIYLNSTYFSYVGSNLPLIWSNIEERLSFDILRSERSHGKTVVFRDHYDFQSINTLDEIKSQLTSMMRKRSTDLILALMIQPSILGGYPNLNPNQMLLRNFPDILVDSITFLKHFRNHTKRNILKSLIGTMLDMNVCSDINPERLMLDPVSLNIPRATSPGDSLRRTVTEVVHRSPDTRNQQYRDVYSAALQSMSDFAEHLFTMKPLRPLVMNELYKATQPGIANTMIQKFSKMNTLVRISMSSRGQEIVEDLKLQDEEYFSCVIFNLVSFNVVIREMCSRKRADMMRNESWGKVIEGISAVHPFDAMVPRTHIYCQGQDDIDGYILWKFKDTSHLSSTALKVIGDCTPNLGTITKEKYNHESKRYILELAQPVSRAANLMRYLNWVTPEHGNLANLIRYIVSTVTDADFSVLIPMTEKISGEVDHRLSTNALDRGGSIPTSYNLHTYHIMCTDTLNFSRKGGLNDNIVYQAAFVAAGSVSSMCIEYTPSVVNNMNIHLHFKNNRCCVKEIDSNYSEVEKPKYQLKSLLPPFTNNSFLFIPKEQMVYHQDIESNKYPTMNLHHNDQIDDMTKHQLSLIAAMTPVVNVILRIDASGDHHTNKSAYSLSGLVSIFNNSNVVDVFRVISFFIFCNIMCSYVTDFFDDFTKDEILLKSLSVLENINQGSFNLLGPLFQVKENIHKLSRLYPELQMQTGSYWRLSDSANMSKQIVKSMIIDYIEQKTSFVSDILVITPDTRVYNHPLIIRLVELYLATDLEDLDIFNTIIKTKNYLHKMITNQIPLTTDLLSSDNDLRLMNIIGIRPKEIEDLREKMGKCKAYFIDGVYDKILKLFPYSGEELPTTCEEEVSYGVFPSSVKTIDISYAILSSDDHRLINKDLNTLQKIKPEKERSLKDRVDMSYARPRINATGAIYKVAELHSSRSMSFKFKHMNILELGGGAGSSALFSLQFFPNTRLYFNDLVDIAATQVNMLPHCFPSAFGGKKIYLSRLIKPRLNYEGKSDACDPSYPLWLRENIDEDFYMIMSDIEGSFSDPRKEVMIVLNVLRLAHLFNSGIAYIKMYTYNTFLFREIIKMAVQFADVSINRLSMSNQNKTEVYVELKNFRNNPFMVQIDEMDLRYRMTNYPTKLRLEVDRIIEHTIDPNIVYQLITTYYQEFSKTFKNKLVLQQNLATCPYLHYLTISQERIFENAKRLGKEYKPILVPSQTFKALKFAVIPSSLIDIPARLREHMPI</sequence>
<dbReference type="PIRSF" id="PIRSF000830">
    <property type="entry name" value="RNA_pol_ParamyxoV"/>
    <property type="match status" value="1"/>
</dbReference>